<feature type="region of interest" description="Disordered" evidence="5">
    <location>
        <begin position="1"/>
        <end position="53"/>
    </location>
</feature>
<dbReference type="InterPro" id="IPR007829">
    <property type="entry name" value="TM2"/>
</dbReference>
<dbReference type="Proteomes" id="UP001240561">
    <property type="component" value="Unassembled WGS sequence"/>
</dbReference>
<protein>
    <submittedName>
        <fullName evidence="8">NINE protein</fullName>
    </submittedName>
</protein>
<keyword evidence="3 6" id="KW-1133">Transmembrane helix</keyword>
<evidence type="ECO:0000256" key="4">
    <source>
        <dbReference type="ARBA" id="ARBA00023136"/>
    </source>
</evidence>
<feature type="transmembrane region" description="Helical" evidence="6">
    <location>
        <begin position="121"/>
        <end position="140"/>
    </location>
</feature>
<evidence type="ECO:0000256" key="5">
    <source>
        <dbReference type="SAM" id="MobiDB-lite"/>
    </source>
</evidence>
<keyword evidence="2 6" id="KW-0812">Transmembrane</keyword>
<feature type="compositionally biased region" description="Basic and acidic residues" evidence="5">
    <location>
        <begin position="1"/>
        <end position="11"/>
    </location>
</feature>
<feature type="domain" description="TM2" evidence="7">
    <location>
        <begin position="117"/>
        <end position="172"/>
    </location>
</feature>
<dbReference type="Pfam" id="PF05154">
    <property type="entry name" value="TM2"/>
    <property type="match status" value="1"/>
</dbReference>
<dbReference type="AlphaFoldDB" id="A0ABD4ZAP3"/>
<reference evidence="8 9" key="1">
    <citation type="submission" date="2023-05" db="EMBL/GenBank/DDBJ databases">
        <title>Cataloging the Phylogenetic Diversity of Human Bladder Bacteria.</title>
        <authorList>
            <person name="Du J."/>
        </authorList>
    </citation>
    <scope>NUCLEOTIDE SEQUENCE [LARGE SCALE GENOMIC DNA]</scope>
    <source>
        <strain evidence="8 9">UMB9230</strain>
    </source>
</reference>
<dbReference type="GO" id="GO:0016020">
    <property type="term" value="C:membrane"/>
    <property type="evidence" value="ECO:0007669"/>
    <property type="project" value="UniProtKB-SubCell"/>
</dbReference>
<sequence length="195" mass="21668">MIIVSDLDKQTGDYSGSDGQTQYGQPQYNDQSQQYNQAQPQYNNQSQYGAQPQYNAQPQYGQTQYGQTQYNQNSYAQPQYNAQPQYGQYSQSTPQYNQASSYSNYGSNYSSNTYRSSRNKIAAGLLAIFLGALGVHNFYLGFKGKAVAQLLISILSFGLLAFVSGIWAFIEGICILCSQPGSKWHKDADGAELQD</sequence>
<gene>
    <name evidence="8" type="ORF">QP177_02230</name>
</gene>
<dbReference type="RefSeq" id="WP_004117628.1">
    <property type="nucleotide sequence ID" value="NZ_JABUHI010000001.1"/>
</dbReference>
<dbReference type="EMBL" id="JASOGJ010000002">
    <property type="protein sequence ID" value="MDK6695388.1"/>
    <property type="molecule type" value="Genomic_DNA"/>
</dbReference>
<accession>A0ABD4ZAP3</accession>
<evidence type="ECO:0000259" key="7">
    <source>
        <dbReference type="Pfam" id="PF05154"/>
    </source>
</evidence>
<evidence type="ECO:0000313" key="9">
    <source>
        <dbReference type="Proteomes" id="UP001240561"/>
    </source>
</evidence>
<evidence type="ECO:0000256" key="1">
    <source>
        <dbReference type="ARBA" id="ARBA00004141"/>
    </source>
</evidence>
<evidence type="ECO:0000256" key="6">
    <source>
        <dbReference type="SAM" id="Phobius"/>
    </source>
</evidence>
<organism evidence="8 9">
    <name type="scientific">Gardnerella vaginalis</name>
    <dbReference type="NCBI Taxonomy" id="2702"/>
    <lineage>
        <taxon>Bacteria</taxon>
        <taxon>Bacillati</taxon>
        <taxon>Actinomycetota</taxon>
        <taxon>Actinomycetes</taxon>
        <taxon>Bifidobacteriales</taxon>
        <taxon>Bifidobacteriaceae</taxon>
        <taxon>Gardnerella</taxon>
    </lineage>
</organism>
<feature type="transmembrane region" description="Helical" evidence="6">
    <location>
        <begin position="146"/>
        <end position="170"/>
    </location>
</feature>
<evidence type="ECO:0000256" key="2">
    <source>
        <dbReference type="ARBA" id="ARBA00022692"/>
    </source>
</evidence>
<evidence type="ECO:0000256" key="3">
    <source>
        <dbReference type="ARBA" id="ARBA00022989"/>
    </source>
</evidence>
<proteinExistence type="predicted"/>
<keyword evidence="4 6" id="KW-0472">Membrane</keyword>
<feature type="compositionally biased region" description="Polar residues" evidence="5">
    <location>
        <begin position="12"/>
        <end position="21"/>
    </location>
</feature>
<name>A0ABD4ZAP3_GARVA</name>
<feature type="compositionally biased region" description="Low complexity" evidence="5">
    <location>
        <begin position="22"/>
        <end position="48"/>
    </location>
</feature>
<comment type="caution">
    <text evidence="8">The sequence shown here is derived from an EMBL/GenBank/DDBJ whole genome shotgun (WGS) entry which is preliminary data.</text>
</comment>
<comment type="subcellular location">
    <subcellularLocation>
        <location evidence="1">Membrane</location>
        <topology evidence="1">Multi-pass membrane protein</topology>
    </subcellularLocation>
</comment>
<evidence type="ECO:0000313" key="8">
    <source>
        <dbReference type="EMBL" id="MDK6695388.1"/>
    </source>
</evidence>